<dbReference type="EMBL" id="JAWHQM010000012">
    <property type="protein sequence ID" value="KAK5629521.1"/>
    <property type="molecule type" value="Genomic_DNA"/>
</dbReference>
<evidence type="ECO:0000256" key="1">
    <source>
        <dbReference type="SAM" id="SignalP"/>
    </source>
</evidence>
<proteinExistence type="predicted"/>
<name>A0AAN7UN65_9PEZI</name>
<reference evidence="2 3" key="1">
    <citation type="submission" date="2023-10" db="EMBL/GenBank/DDBJ databases">
        <title>Draft genome sequence of Xylaria bambusicola isolate GMP-LS, the root and basal stem rot pathogen of sugarcane in Indonesia.</title>
        <authorList>
            <person name="Selvaraj P."/>
            <person name="Muralishankar V."/>
            <person name="Muruganantham S."/>
            <person name="Sp S."/>
            <person name="Haryani S."/>
            <person name="Lau K.J.X."/>
            <person name="Naqvi N.I."/>
        </authorList>
    </citation>
    <scope>NUCLEOTIDE SEQUENCE [LARGE SCALE GENOMIC DNA]</scope>
    <source>
        <strain evidence="2">GMP-LS</strain>
    </source>
</reference>
<evidence type="ECO:0000313" key="3">
    <source>
        <dbReference type="Proteomes" id="UP001305414"/>
    </source>
</evidence>
<sequence length="92" mass="9979">MFRQALVFLALVALSISTPIGLTSSRAVSGCARETGIYDVCDTLHSFLRCRGLRPMMAFDCAHAPDHYCLIQNDKGSCNGLRPPPLNGTVTH</sequence>
<dbReference type="Proteomes" id="UP001305414">
    <property type="component" value="Unassembled WGS sequence"/>
</dbReference>
<protein>
    <submittedName>
        <fullName evidence="2">Uncharacterized protein</fullName>
    </submittedName>
</protein>
<feature type="chain" id="PRO_5043011432" evidence="1">
    <location>
        <begin position="18"/>
        <end position="92"/>
    </location>
</feature>
<keyword evidence="3" id="KW-1185">Reference proteome</keyword>
<comment type="caution">
    <text evidence="2">The sequence shown here is derived from an EMBL/GenBank/DDBJ whole genome shotgun (WGS) entry which is preliminary data.</text>
</comment>
<keyword evidence="1" id="KW-0732">Signal</keyword>
<feature type="signal peptide" evidence="1">
    <location>
        <begin position="1"/>
        <end position="17"/>
    </location>
</feature>
<accession>A0AAN7UN65</accession>
<organism evidence="2 3">
    <name type="scientific">Xylaria bambusicola</name>
    <dbReference type="NCBI Taxonomy" id="326684"/>
    <lineage>
        <taxon>Eukaryota</taxon>
        <taxon>Fungi</taxon>
        <taxon>Dikarya</taxon>
        <taxon>Ascomycota</taxon>
        <taxon>Pezizomycotina</taxon>
        <taxon>Sordariomycetes</taxon>
        <taxon>Xylariomycetidae</taxon>
        <taxon>Xylariales</taxon>
        <taxon>Xylariaceae</taxon>
        <taxon>Xylaria</taxon>
    </lineage>
</organism>
<dbReference type="AlphaFoldDB" id="A0AAN7UN65"/>
<evidence type="ECO:0000313" key="2">
    <source>
        <dbReference type="EMBL" id="KAK5629521.1"/>
    </source>
</evidence>
<gene>
    <name evidence="2" type="ORF">RRF57_005236</name>
</gene>